<feature type="domain" description="FAD dependent oxidoreductase" evidence="1">
    <location>
        <begin position="54"/>
        <end position="455"/>
    </location>
</feature>
<proteinExistence type="predicted"/>
<dbReference type="PANTHER" id="PTHR13847">
    <property type="entry name" value="SARCOSINE DEHYDROGENASE-RELATED"/>
    <property type="match status" value="1"/>
</dbReference>
<reference evidence="2 3" key="1">
    <citation type="submission" date="2014-02" db="EMBL/GenBank/DDBJ databases">
        <title>The genome sequence of the entomopathogenic fungus Metarhizium robertsii ARSEF 2575.</title>
        <authorList>
            <person name="Giuliano Garisto Donzelli B."/>
            <person name="Roe B.A."/>
            <person name="Macmil S.L."/>
            <person name="Krasnoff S.B."/>
            <person name="Gibson D.M."/>
        </authorList>
    </citation>
    <scope>NUCLEOTIDE SEQUENCE [LARGE SCALE GENOMIC DNA]</scope>
    <source>
        <strain evidence="2 3">ARSEF 2575</strain>
    </source>
</reference>
<accession>A0A0A1UNS1</accession>
<evidence type="ECO:0000259" key="1">
    <source>
        <dbReference type="Pfam" id="PF01266"/>
    </source>
</evidence>
<gene>
    <name evidence="2" type="ORF">X797_009934</name>
</gene>
<dbReference type="PANTHER" id="PTHR13847:SF213">
    <property type="entry name" value="DEPENDENT OXIDOREDUCTASE, PUTATIVE-RELATED"/>
    <property type="match status" value="1"/>
</dbReference>
<dbReference type="InterPro" id="IPR036188">
    <property type="entry name" value="FAD/NAD-bd_sf"/>
</dbReference>
<comment type="caution">
    <text evidence="2">The sequence shown here is derived from an EMBL/GenBank/DDBJ whole genome shotgun (WGS) entry which is preliminary data.</text>
</comment>
<dbReference type="HOGENOM" id="CLU_022730_2_1_1"/>
<dbReference type="eggNOG" id="ENOG502QRBS">
    <property type="taxonomic scope" value="Eukaryota"/>
</dbReference>
<evidence type="ECO:0000313" key="2">
    <source>
        <dbReference type="EMBL" id="EXU97016.1"/>
    </source>
</evidence>
<dbReference type="Gene3D" id="3.30.9.10">
    <property type="entry name" value="D-Amino Acid Oxidase, subunit A, domain 2"/>
    <property type="match status" value="1"/>
</dbReference>
<evidence type="ECO:0000313" key="3">
    <source>
        <dbReference type="Proteomes" id="UP000030151"/>
    </source>
</evidence>
<organism evidence="2 3">
    <name type="scientific">Metarhizium robertsii</name>
    <dbReference type="NCBI Taxonomy" id="568076"/>
    <lineage>
        <taxon>Eukaryota</taxon>
        <taxon>Fungi</taxon>
        <taxon>Dikarya</taxon>
        <taxon>Ascomycota</taxon>
        <taxon>Pezizomycotina</taxon>
        <taxon>Sordariomycetes</taxon>
        <taxon>Hypocreomycetidae</taxon>
        <taxon>Hypocreales</taxon>
        <taxon>Clavicipitaceae</taxon>
        <taxon>Metarhizium</taxon>
    </lineage>
</organism>
<dbReference type="OrthoDB" id="512662at2759"/>
<dbReference type="GO" id="GO:0005737">
    <property type="term" value="C:cytoplasm"/>
    <property type="evidence" value="ECO:0007669"/>
    <property type="project" value="TreeGrafter"/>
</dbReference>
<dbReference type="SUPFAM" id="SSF51905">
    <property type="entry name" value="FAD/NAD(P)-binding domain"/>
    <property type="match status" value="1"/>
</dbReference>
<protein>
    <submittedName>
        <fullName evidence="2">FAD dependent oxidoreductase</fullName>
    </submittedName>
</protein>
<dbReference type="EMBL" id="JELW01000042">
    <property type="protein sequence ID" value="EXU97016.1"/>
    <property type="molecule type" value="Genomic_DNA"/>
</dbReference>
<dbReference type="AlphaFoldDB" id="A0A0A1UNS1"/>
<dbReference type="Pfam" id="PF01266">
    <property type="entry name" value="DAO"/>
    <property type="match status" value="1"/>
</dbReference>
<dbReference type="InterPro" id="IPR006076">
    <property type="entry name" value="FAD-dep_OxRdtase"/>
</dbReference>
<dbReference type="Gene3D" id="3.50.50.60">
    <property type="entry name" value="FAD/NAD(P)-binding domain"/>
    <property type="match status" value="1"/>
</dbReference>
<dbReference type="Proteomes" id="UP000030151">
    <property type="component" value="Unassembled WGS sequence"/>
</dbReference>
<sequence length="496" mass="53580">MAPKVDASVIAELAAQALQDPQLPRENPTVSFWQMPPHPSLSEVQSPSLPSTTDYAVIGSGVTGCSVAKHLLDNSPSDTFSVTVFEARALTSGATGRNGGLLTSFVPGDYKLLSDRFGHEQATKIARYANRTLEKMHQLANSSPEFQAASDVRRTLDVVLFQDLASRDASKESWALYEAHVPEDKGKAEFLTPEQAEAKYGVRAKAGAAVFPNGAFWPYRLITRVWGQVLDRHGRRVSVETRTPVTEITHDAASDPEHPYVLHTPRGEVRAGKIVHATNGHAGHLLPGLRGKIYPLRGTMSVQKATEAFGNRGGEVTWSVLGGGTYDPGTEIVDVGLLYSNQNPRTGDIFIGGEKAKIREVLVSDDSQIGAPCVENLSSVLPTIFTRGWDDGEKPEVCKIWSGIMGFTADRLPIIGALPLEFTNRGDEGGEWIAAGFNGYGMPLCWSAGEAVAKMLLGIDVGDFLPEVFAASRERLGDDERMSPRAALDLFFGGHV</sequence>
<name>A0A0A1UNS1_9HYPO</name>